<organism evidence="3 4">
    <name type="scientific">Acyrthosiphon pisum</name>
    <name type="common">Pea aphid</name>
    <dbReference type="NCBI Taxonomy" id="7029"/>
    <lineage>
        <taxon>Eukaryota</taxon>
        <taxon>Metazoa</taxon>
        <taxon>Ecdysozoa</taxon>
        <taxon>Arthropoda</taxon>
        <taxon>Hexapoda</taxon>
        <taxon>Insecta</taxon>
        <taxon>Pterygota</taxon>
        <taxon>Neoptera</taxon>
        <taxon>Paraneoptera</taxon>
        <taxon>Hemiptera</taxon>
        <taxon>Sternorrhyncha</taxon>
        <taxon>Aphidomorpha</taxon>
        <taxon>Aphidoidea</taxon>
        <taxon>Aphididae</taxon>
        <taxon>Macrosiphini</taxon>
        <taxon>Acyrthosiphon</taxon>
    </lineage>
</organism>
<protein>
    <submittedName>
        <fullName evidence="3">Uncharacterized protein</fullName>
    </submittedName>
</protein>
<reference evidence="4" key="1">
    <citation type="submission" date="2010-06" db="EMBL/GenBank/DDBJ databases">
        <authorList>
            <person name="Jiang H."/>
            <person name="Abraham K."/>
            <person name="Ali S."/>
            <person name="Alsbrooks S.L."/>
            <person name="Anim B.N."/>
            <person name="Anosike U.S."/>
            <person name="Attaway T."/>
            <person name="Bandaranaike D.P."/>
            <person name="Battles P.K."/>
            <person name="Bell S.N."/>
            <person name="Bell A.V."/>
            <person name="Beltran B."/>
            <person name="Bickham C."/>
            <person name="Bustamante Y."/>
            <person name="Caleb T."/>
            <person name="Canada A."/>
            <person name="Cardenas V."/>
            <person name="Carter K."/>
            <person name="Chacko J."/>
            <person name="Chandrabose M.N."/>
            <person name="Chavez D."/>
            <person name="Chavez A."/>
            <person name="Chen L."/>
            <person name="Chu H.-S."/>
            <person name="Claassen K.J."/>
            <person name="Cockrell R."/>
            <person name="Collins M."/>
            <person name="Cooper J.A."/>
            <person name="Cree A."/>
            <person name="Curry S.M."/>
            <person name="Da Y."/>
            <person name="Dao M.D."/>
            <person name="Das B."/>
            <person name="Davila M.-L."/>
            <person name="Davy-Carroll L."/>
            <person name="Denson S."/>
            <person name="Dinh H."/>
            <person name="Ebong V.E."/>
            <person name="Edwards J.R."/>
            <person name="Egan A."/>
            <person name="El-Daye J."/>
            <person name="Escobedo L."/>
            <person name="Fernandez S."/>
            <person name="Fernando P.R."/>
            <person name="Flagg N."/>
            <person name="Forbes L.D."/>
            <person name="Fowler R.G."/>
            <person name="Fu Q."/>
            <person name="Gabisi R.A."/>
            <person name="Ganer J."/>
            <person name="Garbino Pronczuk A."/>
            <person name="Garcia R.M."/>
            <person name="Garner T."/>
            <person name="Garrett T.E."/>
            <person name="Gonzalez D.A."/>
            <person name="Hamid H."/>
            <person name="Hawkins E.S."/>
            <person name="Hirani K."/>
            <person name="Hogues M.E."/>
            <person name="Hollins B."/>
            <person name="Hsiao C.-H."/>
            <person name="Jabil R."/>
            <person name="James M.L."/>
            <person name="Jhangiani S.N."/>
            <person name="Johnson B."/>
            <person name="Johnson Q."/>
            <person name="Joshi V."/>
            <person name="Kalu J.B."/>
            <person name="Kam C."/>
            <person name="Kashfia A."/>
            <person name="Keebler J."/>
            <person name="Kisamo H."/>
            <person name="Kovar C.L."/>
            <person name="Lago L.A."/>
            <person name="Lai C.-Y."/>
            <person name="Laidlaw J."/>
            <person name="Lara F."/>
            <person name="Le T.-K."/>
            <person name="Lee S.L."/>
            <person name="Legall F.H."/>
            <person name="Lemon S.J."/>
            <person name="Lewis L.R."/>
            <person name="Li B."/>
            <person name="Liu Y."/>
            <person name="Liu Y.-S."/>
            <person name="Lopez J."/>
            <person name="Lozado R.J."/>
            <person name="Lu J."/>
            <person name="Madu R.C."/>
            <person name="Maheshwari M."/>
            <person name="Maheshwari R."/>
            <person name="Malloy K."/>
            <person name="Martinez E."/>
            <person name="Mathew T."/>
            <person name="Mercado I.C."/>
            <person name="Mercado C."/>
            <person name="Meyer B."/>
            <person name="Montgomery K."/>
            <person name="Morgan M.B."/>
            <person name="Munidasa M."/>
            <person name="Nazareth L.V."/>
            <person name="Nelson J."/>
            <person name="Ng B.M."/>
            <person name="Nguyen N.B."/>
            <person name="Nguyen P.Q."/>
            <person name="Nguyen T."/>
            <person name="Obregon M."/>
            <person name="Okwuonu G.O."/>
            <person name="Onwere C.G."/>
            <person name="Orozco G."/>
            <person name="Parra A."/>
            <person name="Patel S."/>
            <person name="Patil S."/>
            <person name="Perez A."/>
            <person name="Perez Y."/>
            <person name="Pham C."/>
            <person name="Primus E.L."/>
            <person name="Pu L.-L."/>
            <person name="Puazo M."/>
            <person name="Qin X."/>
            <person name="Quiroz J.B."/>
            <person name="Reese J."/>
            <person name="Richards S."/>
            <person name="Rives C.M."/>
            <person name="Robberts R."/>
            <person name="Ruiz S.J."/>
            <person name="Ruiz M.J."/>
            <person name="Santibanez J."/>
            <person name="Schneider B.W."/>
            <person name="Sisson I."/>
            <person name="Smith M."/>
            <person name="Sodergren E."/>
            <person name="Song X.-Z."/>
            <person name="Song B.B."/>
            <person name="Summersgill H."/>
            <person name="Thelus R."/>
            <person name="Thornton R.D."/>
            <person name="Trejos Z.Y."/>
            <person name="Usmani K."/>
            <person name="Vattathil S."/>
            <person name="Villasana D."/>
            <person name="Walker D.L."/>
            <person name="Wang S."/>
            <person name="Wang K."/>
            <person name="White C.S."/>
            <person name="Williams A.C."/>
            <person name="Williamson J."/>
            <person name="Wilson K."/>
            <person name="Woghiren I.O."/>
            <person name="Woodworth J.R."/>
            <person name="Worley K.C."/>
            <person name="Wright R.A."/>
            <person name="Wu W."/>
            <person name="Young L."/>
            <person name="Zhang L."/>
            <person name="Zhang J."/>
            <person name="Zhu Y."/>
            <person name="Muzny D.M."/>
            <person name="Weinstock G."/>
            <person name="Gibbs R.A."/>
        </authorList>
    </citation>
    <scope>NUCLEOTIDE SEQUENCE [LARGE SCALE GENOMIC DNA]</scope>
    <source>
        <strain evidence="4">LSR1</strain>
    </source>
</reference>
<reference evidence="3" key="2">
    <citation type="submission" date="2022-06" db="UniProtKB">
        <authorList>
            <consortium name="EnsemblMetazoa"/>
        </authorList>
    </citation>
    <scope>IDENTIFICATION</scope>
</reference>
<keyword evidence="4" id="KW-1185">Reference proteome</keyword>
<dbReference type="AlphaFoldDB" id="A0A8R2NLK2"/>
<feature type="region of interest" description="Disordered" evidence="2">
    <location>
        <begin position="87"/>
        <end position="114"/>
    </location>
</feature>
<keyword evidence="1" id="KW-0175">Coiled coil</keyword>
<evidence type="ECO:0000313" key="3">
    <source>
        <dbReference type="EnsemblMetazoa" id="XP_029342755.1"/>
    </source>
</evidence>
<feature type="coiled-coil region" evidence="1">
    <location>
        <begin position="760"/>
        <end position="872"/>
    </location>
</feature>
<dbReference type="OrthoDB" id="6424487at2759"/>
<evidence type="ECO:0000313" key="4">
    <source>
        <dbReference type="Proteomes" id="UP000007819"/>
    </source>
</evidence>
<dbReference type="Proteomes" id="UP000007819">
    <property type="component" value="Chromosome A1"/>
</dbReference>
<feature type="region of interest" description="Disordered" evidence="2">
    <location>
        <begin position="958"/>
        <end position="980"/>
    </location>
</feature>
<accession>A0A8R2NLK2</accession>
<evidence type="ECO:0000256" key="1">
    <source>
        <dbReference type="SAM" id="Coils"/>
    </source>
</evidence>
<proteinExistence type="predicted"/>
<feature type="coiled-coil region" evidence="1">
    <location>
        <begin position="208"/>
        <end position="249"/>
    </location>
</feature>
<feature type="coiled-coil region" evidence="1">
    <location>
        <begin position="627"/>
        <end position="731"/>
    </location>
</feature>
<sequence>MWPYIRKTESVAELKMKFTGNQNVKNGIGVSGKPTRIPQTSTCTVVTKNGAKQKIPVVNSKKMIKDTVEDLSLTSKNSSRVKDLIKKLNEGSQQSSFKKKGPSHKNDASSETGSTKLTDRITSIKVQQILTNSSKATVQDVLDVRKKSVEVDNRVGGNTVNSIILDDENQSPQMVDLETMFSLLSEKHSELLRAYNCMQVQQLKDSTLRKDKREIQRLSNINSDLLAEVNKLQTQLKETSEHNELLEFRLLELEDIETTTKLKIQNRETTEDMSDSGVMSLATSDDFCSDGDQHENELDVRRCDNIKQRLMEMYNSVCYCVEDRSTINQVLALIRHFECRITDVNQNDRHKQAYTDCLQESGIFEEDIYSEAISEATQTESPIEKTIGILSTDLTEELRKLSRIREKIEERKVPLVDDRVAKELSFYKEHWRTLERKIEAYECDGDDRVKLLTSTIDRESRLASEIKLLYSTIDKLKEQNRLVEEEKCEFEEAENDTRLRFQKLENKYMTLAEKKNTLQTELNFKAQEIEALRQELSEVNAKKCEARKHAASMEALINKYEQRNFELEESEMETKCKLQILENAWPAIVLWNIWRVVCKHYRKSKSTTTAIEYKQSTELDIDYLEKLRIMTKERMEMEKRIHDLEFKENVYQQTLQQADNILANVEEGYKRQIEELNSELAEKQKQLTDRENRMRLSADSRDREPELLDRIHGLETEIRELMHKLKAKDVEKQSWVRRETQLRNDMDQFVNEVCQIKSENAVLRNQLDCEKMKFKDLQKDISFKQSVYAELEEKSNVEAKNYQSTILKLSKQIDEYDVTNGELKEEVETLEAHVKLLRNALAEEKEIKENITVELNQELSQKQEIIDSLERHMSYNGSKNAAEELQCENLKTNNVGKLNLEQIDDNDEHITTPQLSNLTQLQNDVFQTCDACFKHFEPILQKVMDNFNNVYTTLESNSNLNVSDDSTETSDDRPKSVRPVQYKCPPKIKQTVCHLTKQAAMLEAKNFEKNKIIMMLADELLYLSEHDKWNRRSEFTRGLDSVPSTRYAPDFNCTTVEKYLNGGTECTSDEKSDDRKYLCLIGPENPIGLHVVRQIGPDGIILAWKSPQPNPVGSYELCLNGKFAQRIPCTGRSTTVLCPVNLQEPLTITMSAVNDQDGTAMPPITVHHPFVI</sequence>
<name>A0A8R2NLK2_ACYPI</name>
<evidence type="ECO:0000256" key="2">
    <source>
        <dbReference type="SAM" id="MobiDB-lite"/>
    </source>
</evidence>
<dbReference type="EnsemblMetazoa" id="XM_029486895.1">
    <property type="protein sequence ID" value="XP_029342755.1"/>
    <property type="gene ID" value="LOC100164843"/>
</dbReference>
<feature type="coiled-coil region" evidence="1">
    <location>
        <begin position="466"/>
        <end position="573"/>
    </location>
</feature>